<dbReference type="InterPro" id="IPR058922">
    <property type="entry name" value="WHD_DRP"/>
</dbReference>
<gene>
    <name evidence="9" type="ORF">L1049_013787</name>
</gene>
<evidence type="ECO:0000256" key="4">
    <source>
        <dbReference type="ARBA" id="ARBA00022821"/>
    </source>
</evidence>
<dbReference type="SUPFAM" id="SSF52540">
    <property type="entry name" value="P-loop containing nucleoside triphosphate hydrolases"/>
    <property type="match status" value="1"/>
</dbReference>
<evidence type="ECO:0000256" key="3">
    <source>
        <dbReference type="ARBA" id="ARBA00022737"/>
    </source>
</evidence>
<feature type="domain" description="NB-ARC" evidence="6">
    <location>
        <begin position="95"/>
        <end position="261"/>
    </location>
</feature>
<accession>A0AAP0WUL7</accession>
<evidence type="ECO:0000259" key="6">
    <source>
        <dbReference type="Pfam" id="PF00931"/>
    </source>
</evidence>
<keyword evidence="3" id="KW-0677">Repeat</keyword>
<evidence type="ECO:0000259" key="7">
    <source>
        <dbReference type="Pfam" id="PF23247"/>
    </source>
</evidence>
<name>A0AAP0WUL7_LIQFO</name>
<keyword evidence="4" id="KW-0611">Plant defense</keyword>
<dbReference type="Gene3D" id="3.40.50.300">
    <property type="entry name" value="P-loop containing nucleotide triphosphate hydrolases"/>
    <property type="match status" value="1"/>
</dbReference>
<dbReference type="EMBL" id="JBBPBK010000008">
    <property type="protein sequence ID" value="KAK9280102.1"/>
    <property type="molecule type" value="Genomic_DNA"/>
</dbReference>
<dbReference type="InterPro" id="IPR027417">
    <property type="entry name" value="P-loop_NTPase"/>
</dbReference>
<dbReference type="InterPro" id="IPR032675">
    <property type="entry name" value="LRR_dom_sf"/>
</dbReference>
<dbReference type="Pfam" id="PF13855">
    <property type="entry name" value="LRR_8"/>
    <property type="match status" value="1"/>
</dbReference>
<comment type="caution">
    <text evidence="9">The sequence shown here is derived from an EMBL/GenBank/DDBJ whole genome shotgun (WGS) entry which is preliminary data.</text>
</comment>
<evidence type="ECO:0000256" key="5">
    <source>
        <dbReference type="ARBA" id="ARBA00022840"/>
    </source>
</evidence>
<dbReference type="InterPro" id="IPR057135">
    <property type="entry name" value="At4g27190-like_LRR"/>
</dbReference>
<dbReference type="GO" id="GO:0043531">
    <property type="term" value="F:ADP binding"/>
    <property type="evidence" value="ECO:0007669"/>
    <property type="project" value="InterPro"/>
</dbReference>
<dbReference type="Pfam" id="PF23247">
    <property type="entry name" value="LRR_RPS2"/>
    <property type="match status" value="1"/>
</dbReference>
<protein>
    <submittedName>
        <fullName evidence="9">Uncharacterized protein</fullName>
    </submittedName>
</protein>
<dbReference type="InterPro" id="IPR001611">
    <property type="entry name" value="Leu-rich_rpt"/>
</dbReference>
<evidence type="ECO:0000259" key="8">
    <source>
        <dbReference type="Pfam" id="PF23559"/>
    </source>
</evidence>
<dbReference type="InterPro" id="IPR002182">
    <property type="entry name" value="NB-ARC"/>
</dbReference>
<dbReference type="SMART" id="SM00369">
    <property type="entry name" value="LRR_TYP"/>
    <property type="match status" value="4"/>
</dbReference>
<evidence type="ECO:0000313" key="10">
    <source>
        <dbReference type="Proteomes" id="UP001415857"/>
    </source>
</evidence>
<reference evidence="9 10" key="1">
    <citation type="journal article" date="2024" name="Plant J.">
        <title>Genome sequences and population genomics reveal climatic adaptation and genomic divergence between two closely related sweetgum species.</title>
        <authorList>
            <person name="Xu W.Q."/>
            <person name="Ren C.Q."/>
            <person name="Zhang X.Y."/>
            <person name="Comes H.P."/>
            <person name="Liu X.H."/>
            <person name="Li Y.G."/>
            <person name="Kettle C.J."/>
            <person name="Jalonen R."/>
            <person name="Gaisberger H."/>
            <person name="Ma Y.Z."/>
            <person name="Qiu Y.X."/>
        </authorList>
    </citation>
    <scope>NUCLEOTIDE SEQUENCE [LARGE SCALE GENOMIC DNA]</scope>
    <source>
        <strain evidence="9">Hangzhou</strain>
    </source>
</reference>
<dbReference type="Pfam" id="PF00931">
    <property type="entry name" value="NB-ARC"/>
    <property type="match status" value="1"/>
</dbReference>
<dbReference type="FunFam" id="3.40.50.300:FF:001091">
    <property type="entry name" value="Probable disease resistance protein At1g61300"/>
    <property type="match status" value="1"/>
</dbReference>
<sequence length="948" mass="107668">MKTELKRGKKLKEEVKLWLASVQRINDEKQSIENQAEAVRYWQGSYLGKLVVEKIQEVEEHHQKGSFSDGLVVDESPSSGEMLPMTTLAGETTIKKNMEEIWDCLMNDEIRSIGVYGMGGIGKTSIMKHIHNRLLKEIDKFDNVFWVTVSKMVDVFKLQDAIACALNKVLSQRECETKRAKRLFSMLREKKRYVLILDDVWGAIDLENVGIPKPTLDNGCKIILTTRSLDVCRRMNYKNLKMELLSEGEAWSLFLNTVGQDVLHTPTLEPIIKLVAKECARLPLAIVTIGGSMKGVINKCEWRNALEELRESTGGLNDMKKVIEQLKYSYIYLNDEKFQYCLRYCTLYPEGFVIERMKLIQYLMVEGIVEGRNRRIGIDKGHSTLNKLENACLLESCTNNQDERCVKMHDLIRDMALQIMGHGFMVEAGVQLRDLPDEEHWTEDLEKVSLMHNNIREISFRAPPKCSRLSTLLLSKNVELRRIPDSFFVHMHGLKVLDLSYTGLMNLPNSISALGNLTALLLRGCTSLKRMPSLAKLRALRMLDLHWTGIEEMPQGMELLANLRWLDLDAPDIRMLPAGFLPKLSRLQHLVVWLGSETLNVKALEVATLRKLETFAGQLQDVHEFNTYVRSWQGRGPLKYLLKVGQGDSSYISFDEQGSHPSREGAVIRSSLRRNVVLRKCNISIGREDPLVLPKDIELLDIGECHYVRSLCDVSSLNNATDCLKNCEIDGCDGIECVLSSSSSFSLPSLEMLDLYNLRNLRTLFRGEGASPPPPGTFSNLKDLVICMCPKIRKLFTPELLLYLQNLEGIRVSSCEGMEEIVAGKAEREGMGVNNHDSNTRITLPKFRILRLVNLPKLKSIICSRRTMVCDFLEEIQVLDCPKLKRLPSLCPCSMVNRLLPRLFNVSMYTIENGGNHLSGTVPMLKMSFNLSLIVDEGNLFDEMPVYL</sequence>
<dbReference type="Pfam" id="PF23559">
    <property type="entry name" value="WHD_DRP"/>
    <property type="match status" value="1"/>
</dbReference>
<dbReference type="GO" id="GO:0006952">
    <property type="term" value="P:defense response"/>
    <property type="evidence" value="ECO:0007669"/>
    <property type="project" value="UniProtKB-KW"/>
</dbReference>
<dbReference type="PRINTS" id="PR00364">
    <property type="entry name" value="DISEASERSIST"/>
</dbReference>
<organism evidence="9 10">
    <name type="scientific">Liquidambar formosana</name>
    <name type="common">Formosan gum</name>
    <dbReference type="NCBI Taxonomy" id="63359"/>
    <lineage>
        <taxon>Eukaryota</taxon>
        <taxon>Viridiplantae</taxon>
        <taxon>Streptophyta</taxon>
        <taxon>Embryophyta</taxon>
        <taxon>Tracheophyta</taxon>
        <taxon>Spermatophyta</taxon>
        <taxon>Magnoliopsida</taxon>
        <taxon>eudicotyledons</taxon>
        <taxon>Gunneridae</taxon>
        <taxon>Pentapetalae</taxon>
        <taxon>Saxifragales</taxon>
        <taxon>Altingiaceae</taxon>
        <taxon>Liquidambar</taxon>
    </lineage>
</organism>
<dbReference type="InterPro" id="IPR003591">
    <property type="entry name" value="Leu-rich_rpt_typical-subtyp"/>
</dbReference>
<dbReference type="PANTHER" id="PTHR33463:SF187">
    <property type="entry name" value="AND NB-ARC DOMAIN DISEASE RESISTANCE PROTEIN, PUTATIVE-RELATED"/>
    <property type="match status" value="1"/>
</dbReference>
<dbReference type="PANTHER" id="PTHR33463">
    <property type="entry name" value="NB-ARC DOMAIN-CONTAINING PROTEIN-RELATED"/>
    <property type="match status" value="1"/>
</dbReference>
<dbReference type="InterPro" id="IPR042197">
    <property type="entry name" value="Apaf_helical"/>
</dbReference>
<comment type="similarity">
    <text evidence="1">Belongs to the disease resistance NB-LRR family.</text>
</comment>
<proteinExistence type="inferred from homology"/>
<keyword evidence="10" id="KW-1185">Reference proteome</keyword>
<evidence type="ECO:0000256" key="2">
    <source>
        <dbReference type="ARBA" id="ARBA00022614"/>
    </source>
</evidence>
<dbReference type="SUPFAM" id="SSF52058">
    <property type="entry name" value="L domain-like"/>
    <property type="match status" value="1"/>
</dbReference>
<keyword evidence="2" id="KW-0433">Leucine-rich repeat</keyword>
<evidence type="ECO:0000256" key="1">
    <source>
        <dbReference type="ARBA" id="ARBA00008894"/>
    </source>
</evidence>
<dbReference type="GO" id="GO:0005524">
    <property type="term" value="F:ATP binding"/>
    <property type="evidence" value="ECO:0007669"/>
    <property type="project" value="UniProtKB-KW"/>
</dbReference>
<feature type="domain" description="Disease resistance protein winged helix" evidence="8">
    <location>
        <begin position="347"/>
        <end position="416"/>
    </location>
</feature>
<dbReference type="Gene3D" id="1.10.8.430">
    <property type="entry name" value="Helical domain of apoptotic protease-activating factors"/>
    <property type="match status" value="1"/>
</dbReference>
<keyword evidence="5" id="KW-0067">ATP-binding</keyword>
<dbReference type="Gene3D" id="3.80.10.10">
    <property type="entry name" value="Ribonuclease Inhibitor"/>
    <property type="match status" value="1"/>
</dbReference>
<dbReference type="FunFam" id="1.10.10.10:FF:000322">
    <property type="entry name" value="Probable disease resistance protein At1g63360"/>
    <property type="match status" value="1"/>
</dbReference>
<evidence type="ECO:0000313" key="9">
    <source>
        <dbReference type="EMBL" id="KAK9280102.1"/>
    </source>
</evidence>
<dbReference type="InterPro" id="IPR050905">
    <property type="entry name" value="Plant_NBS-LRR"/>
</dbReference>
<dbReference type="Proteomes" id="UP001415857">
    <property type="component" value="Unassembled WGS sequence"/>
</dbReference>
<dbReference type="AlphaFoldDB" id="A0AAP0WUL7"/>
<keyword evidence="5" id="KW-0547">Nucleotide-binding</keyword>
<feature type="domain" description="Disease resistance protein At4g27190-like leucine-rich repeats" evidence="7">
    <location>
        <begin position="776"/>
        <end position="888"/>
    </location>
</feature>